<keyword evidence="8" id="KW-1185">Reference proteome</keyword>
<dbReference type="Proteomes" id="UP000295097">
    <property type="component" value="Unassembled WGS sequence"/>
</dbReference>
<keyword evidence="4" id="KW-0904">Protein phosphatase</keyword>
<evidence type="ECO:0000256" key="5">
    <source>
        <dbReference type="PIRSR" id="PIRSR617867-1"/>
    </source>
</evidence>
<feature type="domain" description="Phosphotyrosine protein phosphatase I" evidence="6">
    <location>
        <begin position="7"/>
        <end position="155"/>
    </location>
</feature>
<dbReference type="Gene3D" id="3.40.50.2300">
    <property type="match status" value="1"/>
</dbReference>
<evidence type="ECO:0000313" key="7">
    <source>
        <dbReference type="EMBL" id="TCT41756.1"/>
    </source>
</evidence>
<evidence type="ECO:0000256" key="4">
    <source>
        <dbReference type="ARBA" id="ARBA00022912"/>
    </source>
</evidence>
<dbReference type="EC" id="3.1.3.48" evidence="2"/>
<dbReference type="Pfam" id="PF01451">
    <property type="entry name" value="LMWPc"/>
    <property type="match status" value="1"/>
</dbReference>
<comment type="caution">
    <text evidence="7">The sequence shown here is derived from an EMBL/GenBank/DDBJ whole genome shotgun (WGS) entry which is preliminary data.</text>
</comment>
<dbReference type="InterPro" id="IPR050438">
    <property type="entry name" value="LMW_PTPase"/>
</dbReference>
<dbReference type="AlphaFoldDB" id="A0A4R3NW94"/>
<organism evidence="7 8">
    <name type="scientific">Martelella mediterranea</name>
    <dbReference type="NCBI Taxonomy" id="293089"/>
    <lineage>
        <taxon>Bacteria</taxon>
        <taxon>Pseudomonadati</taxon>
        <taxon>Pseudomonadota</taxon>
        <taxon>Alphaproteobacteria</taxon>
        <taxon>Hyphomicrobiales</taxon>
        <taxon>Aurantimonadaceae</taxon>
        <taxon>Martelella</taxon>
    </lineage>
</organism>
<protein>
    <recommendedName>
        <fullName evidence="2">protein-tyrosine-phosphatase</fullName>
        <ecNumber evidence="2">3.1.3.48</ecNumber>
    </recommendedName>
</protein>
<dbReference type="SUPFAM" id="SSF52788">
    <property type="entry name" value="Phosphotyrosine protein phosphatases I"/>
    <property type="match status" value="1"/>
</dbReference>
<evidence type="ECO:0000256" key="3">
    <source>
        <dbReference type="ARBA" id="ARBA00022801"/>
    </source>
</evidence>
<keyword evidence="3" id="KW-0378">Hydrolase</keyword>
<dbReference type="CDD" id="cd16343">
    <property type="entry name" value="LMWPTP"/>
    <property type="match status" value="1"/>
</dbReference>
<dbReference type="SMART" id="SM00226">
    <property type="entry name" value="LMWPc"/>
    <property type="match status" value="1"/>
</dbReference>
<dbReference type="OrthoDB" id="9784339at2"/>
<comment type="similarity">
    <text evidence="1">Belongs to the low molecular weight phosphotyrosine protein phosphatase family.</text>
</comment>
<evidence type="ECO:0000256" key="2">
    <source>
        <dbReference type="ARBA" id="ARBA00013064"/>
    </source>
</evidence>
<dbReference type="PANTHER" id="PTHR11717:SF7">
    <property type="entry name" value="LOW MOLECULAR WEIGHT PHOSPHOTYROSINE PROTEIN PHOSPHATASE"/>
    <property type="match status" value="1"/>
</dbReference>
<accession>A0A4R3NW94</accession>
<proteinExistence type="inferred from homology"/>
<feature type="active site" description="Proton donor" evidence="5">
    <location>
        <position position="129"/>
    </location>
</feature>
<dbReference type="EMBL" id="SMAR01000006">
    <property type="protein sequence ID" value="TCT41756.1"/>
    <property type="molecule type" value="Genomic_DNA"/>
</dbReference>
<gene>
    <name evidence="7" type="ORF">EDC90_100613</name>
</gene>
<dbReference type="GO" id="GO:0004725">
    <property type="term" value="F:protein tyrosine phosphatase activity"/>
    <property type="evidence" value="ECO:0007669"/>
    <property type="project" value="UniProtKB-EC"/>
</dbReference>
<dbReference type="PANTHER" id="PTHR11717">
    <property type="entry name" value="LOW MOLECULAR WEIGHT PROTEIN TYROSINE PHOSPHATASE"/>
    <property type="match status" value="1"/>
</dbReference>
<dbReference type="InterPro" id="IPR036196">
    <property type="entry name" value="Ptyr_pPase_sf"/>
</dbReference>
<feature type="active site" evidence="5">
    <location>
        <position position="19"/>
    </location>
</feature>
<feature type="active site" description="Nucleophile" evidence="5">
    <location>
        <position position="13"/>
    </location>
</feature>
<dbReference type="InterPro" id="IPR017867">
    <property type="entry name" value="Tyr_phospatase_low_mol_wt"/>
</dbReference>
<evidence type="ECO:0000313" key="8">
    <source>
        <dbReference type="Proteomes" id="UP000295097"/>
    </source>
</evidence>
<name>A0A4R3NW94_9HYPH</name>
<evidence type="ECO:0000256" key="1">
    <source>
        <dbReference type="ARBA" id="ARBA00011063"/>
    </source>
</evidence>
<dbReference type="InterPro" id="IPR023485">
    <property type="entry name" value="Ptyr_pPase"/>
</dbReference>
<evidence type="ECO:0000259" key="6">
    <source>
        <dbReference type="SMART" id="SM00226"/>
    </source>
</evidence>
<dbReference type="PRINTS" id="PR00719">
    <property type="entry name" value="LMWPTPASE"/>
</dbReference>
<sequence length="156" mass="16834">MTIGKSASILFVCTGNICRSPLAEGIFRHLVTEAGRDADVLIDSAGTGGWHEGELPDPRSRAIAKTHGIDISGQRARQIRPDDFNRFSLILAMDRGNLASLRRSAGSTSSAEIALFNQYTLGQNKDVPDPYYGGEDGFLNVYNMLLAGCQSLLSKS</sequence>
<reference evidence="7 8" key="1">
    <citation type="submission" date="2019-03" db="EMBL/GenBank/DDBJ databases">
        <title>Freshwater and sediment microbial communities from various areas in North America, analyzing microbe dynamics in response to fracking.</title>
        <authorList>
            <person name="Lamendella R."/>
        </authorList>
    </citation>
    <scope>NUCLEOTIDE SEQUENCE [LARGE SCALE GENOMIC DNA]</scope>
    <source>
        <strain evidence="7 8">175.2</strain>
    </source>
</reference>
<dbReference type="RefSeq" id="WP_132309487.1">
    <property type="nucleotide sequence ID" value="NZ_SMAR01000006.1"/>
</dbReference>